<keyword evidence="11" id="KW-1185">Reference proteome</keyword>
<dbReference type="GO" id="GO:0009873">
    <property type="term" value="P:ethylene-activated signaling pathway"/>
    <property type="evidence" value="ECO:0007669"/>
    <property type="project" value="UniProtKB-KW"/>
</dbReference>
<dbReference type="GO" id="GO:0003677">
    <property type="term" value="F:DNA binding"/>
    <property type="evidence" value="ECO:0007669"/>
    <property type="project" value="UniProtKB-KW"/>
</dbReference>
<protein>
    <recommendedName>
        <fullName evidence="9">AP2/ERF domain-containing protein</fullName>
    </recommendedName>
</protein>
<reference evidence="10" key="1">
    <citation type="journal article" date="2022" name="Plant J.">
        <title>Strategies of tolerance reflected in two North American maple genomes.</title>
        <authorList>
            <person name="McEvoy S.L."/>
            <person name="Sezen U.U."/>
            <person name="Trouern-Trend A."/>
            <person name="McMahon S.M."/>
            <person name="Schaberg P.G."/>
            <person name="Yang J."/>
            <person name="Wegrzyn J.L."/>
            <person name="Swenson N.G."/>
        </authorList>
    </citation>
    <scope>NUCLEOTIDE SEQUENCE</scope>
    <source>
        <strain evidence="10">91603</strain>
    </source>
</reference>
<dbReference type="CDD" id="cd00018">
    <property type="entry name" value="AP2"/>
    <property type="match status" value="1"/>
</dbReference>
<keyword evidence="6" id="KW-0539">Nucleus</keyword>
<evidence type="ECO:0000313" key="11">
    <source>
        <dbReference type="Proteomes" id="UP001064489"/>
    </source>
</evidence>
<dbReference type="PANTHER" id="PTHR31677:SF49">
    <property type="entry name" value="ETHYLENE-RESPONSIVE TRANSCRIPTION FACTOR ERF086"/>
    <property type="match status" value="1"/>
</dbReference>
<dbReference type="GO" id="GO:0005634">
    <property type="term" value="C:nucleus"/>
    <property type="evidence" value="ECO:0007669"/>
    <property type="project" value="UniProtKB-SubCell"/>
</dbReference>
<comment type="caution">
    <text evidence="10">The sequence shown here is derived from an EMBL/GenBank/DDBJ whole genome shotgun (WGS) entry which is preliminary data.</text>
</comment>
<dbReference type="SUPFAM" id="SSF54171">
    <property type="entry name" value="DNA-binding domain"/>
    <property type="match status" value="1"/>
</dbReference>
<evidence type="ECO:0000256" key="7">
    <source>
        <dbReference type="ARBA" id="ARBA00024343"/>
    </source>
</evidence>
<sequence length="421" mass="45965">MSTSNNKQGQAAAHEMGGFALLQRNTSPISHGSGGGGGGGERRGRRKQAEPGRFLGVRRRPWGRYAAEIRDPTTKERHWLGTFDTAHEAALAYDRAALSMKGTQARTNFLYSSDHHHLSNNNNNNNNTSTNFHSLLTPFDIQSLLPLPSPSLHFSNPTNTTTTTTTTKNPPVVLPPHYEPDGDQICYKNNKTSINVHESDHTTSLFFSSFEHSNDNSGYLGCIVPDNCLNPPSTTTKYSKVNNTKSNAASSNDDQPNFGSMSSSYAIPLDYTTTTSVAPAADNFPNYSFGHELINHDHGMFWGGGGGGDDYHDHQKQQQQPWELNSDELSAIINNNNNNKPIMVEAAADINGCMGSFCNNNNPNMMITTIDDPENPSYEGLVLPQLQAITSSTTTTCYHPSSLSLLPPPFGDVVDFGYSLF</sequence>
<feature type="region of interest" description="Disordered" evidence="8">
    <location>
        <begin position="239"/>
        <end position="258"/>
    </location>
</feature>
<dbReference type="GO" id="GO:0003700">
    <property type="term" value="F:DNA-binding transcription factor activity"/>
    <property type="evidence" value="ECO:0007669"/>
    <property type="project" value="InterPro"/>
</dbReference>
<keyword evidence="4" id="KW-0238">DNA-binding</keyword>
<dbReference type="InterPro" id="IPR036955">
    <property type="entry name" value="AP2/ERF_dom_sf"/>
</dbReference>
<dbReference type="PRINTS" id="PR00367">
    <property type="entry name" value="ETHRSPELEMNT"/>
</dbReference>
<evidence type="ECO:0000256" key="8">
    <source>
        <dbReference type="SAM" id="MobiDB-lite"/>
    </source>
</evidence>
<dbReference type="InterPro" id="IPR001471">
    <property type="entry name" value="AP2/ERF_dom"/>
</dbReference>
<evidence type="ECO:0000259" key="9">
    <source>
        <dbReference type="PROSITE" id="PS51032"/>
    </source>
</evidence>
<comment type="similarity">
    <text evidence="7">Belongs to the AP2/ERF transcription factor family. ERF subfamily.</text>
</comment>
<dbReference type="EMBL" id="JAJSOW010000003">
    <property type="protein sequence ID" value="KAI9194546.1"/>
    <property type="molecule type" value="Genomic_DNA"/>
</dbReference>
<dbReference type="Pfam" id="PF00847">
    <property type="entry name" value="AP2"/>
    <property type="match status" value="1"/>
</dbReference>
<organism evidence="10 11">
    <name type="scientific">Acer negundo</name>
    <name type="common">Box elder</name>
    <dbReference type="NCBI Taxonomy" id="4023"/>
    <lineage>
        <taxon>Eukaryota</taxon>
        <taxon>Viridiplantae</taxon>
        <taxon>Streptophyta</taxon>
        <taxon>Embryophyta</taxon>
        <taxon>Tracheophyta</taxon>
        <taxon>Spermatophyta</taxon>
        <taxon>Magnoliopsida</taxon>
        <taxon>eudicotyledons</taxon>
        <taxon>Gunneridae</taxon>
        <taxon>Pentapetalae</taxon>
        <taxon>rosids</taxon>
        <taxon>malvids</taxon>
        <taxon>Sapindales</taxon>
        <taxon>Sapindaceae</taxon>
        <taxon>Hippocastanoideae</taxon>
        <taxon>Acereae</taxon>
        <taxon>Acer</taxon>
    </lineage>
</organism>
<reference evidence="10" key="2">
    <citation type="submission" date="2023-02" db="EMBL/GenBank/DDBJ databases">
        <authorList>
            <person name="Swenson N.G."/>
            <person name="Wegrzyn J.L."/>
            <person name="Mcevoy S.L."/>
        </authorList>
    </citation>
    <scope>NUCLEOTIDE SEQUENCE</scope>
    <source>
        <strain evidence="10">91603</strain>
        <tissue evidence="10">Leaf</tissue>
    </source>
</reference>
<evidence type="ECO:0000256" key="3">
    <source>
        <dbReference type="ARBA" id="ARBA00023015"/>
    </source>
</evidence>
<evidence type="ECO:0000256" key="2">
    <source>
        <dbReference type="ARBA" id="ARBA00022745"/>
    </source>
</evidence>
<keyword evidence="2" id="KW-0936">Ethylene signaling pathway</keyword>
<feature type="region of interest" description="Disordered" evidence="8">
    <location>
        <begin position="1"/>
        <end position="52"/>
    </location>
</feature>
<evidence type="ECO:0000256" key="4">
    <source>
        <dbReference type="ARBA" id="ARBA00023125"/>
    </source>
</evidence>
<evidence type="ECO:0000313" key="10">
    <source>
        <dbReference type="EMBL" id="KAI9194546.1"/>
    </source>
</evidence>
<dbReference type="InterPro" id="IPR016177">
    <property type="entry name" value="DNA-bd_dom_sf"/>
</dbReference>
<dbReference type="Proteomes" id="UP001064489">
    <property type="component" value="Chromosome 1"/>
</dbReference>
<dbReference type="AlphaFoldDB" id="A0AAD5P2B9"/>
<name>A0AAD5P2B9_ACENE</name>
<feature type="domain" description="AP2/ERF" evidence="9">
    <location>
        <begin position="53"/>
        <end position="110"/>
    </location>
</feature>
<evidence type="ECO:0000256" key="6">
    <source>
        <dbReference type="ARBA" id="ARBA00023242"/>
    </source>
</evidence>
<keyword evidence="3" id="KW-0805">Transcription regulation</keyword>
<evidence type="ECO:0000256" key="1">
    <source>
        <dbReference type="ARBA" id="ARBA00004123"/>
    </source>
</evidence>
<keyword evidence="5" id="KW-0804">Transcription</keyword>
<evidence type="ECO:0000256" key="5">
    <source>
        <dbReference type="ARBA" id="ARBA00023163"/>
    </source>
</evidence>
<accession>A0AAD5P2B9</accession>
<dbReference type="PROSITE" id="PS51032">
    <property type="entry name" value="AP2_ERF"/>
    <property type="match status" value="1"/>
</dbReference>
<dbReference type="SMART" id="SM00380">
    <property type="entry name" value="AP2"/>
    <property type="match status" value="1"/>
</dbReference>
<comment type="subcellular location">
    <subcellularLocation>
        <location evidence="1">Nucleus</location>
    </subcellularLocation>
</comment>
<gene>
    <name evidence="10" type="ORF">LWI28_007000</name>
</gene>
<dbReference type="Gene3D" id="3.30.730.10">
    <property type="entry name" value="AP2/ERF domain"/>
    <property type="match status" value="1"/>
</dbReference>
<proteinExistence type="inferred from homology"/>
<dbReference type="PANTHER" id="PTHR31677">
    <property type="entry name" value="AP2 DOMAIN CLASS TRANSCRIPTION FACTOR"/>
    <property type="match status" value="1"/>
</dbReference>
<dbReference type="FunFam" id="3.30.730.10:FF:000001">
    <property type="entry name" value="Ethylene-responsive transcription factor 2"/>
    <property type="match status" value="1"/>
</dbReference>